<keyword evidence="3" id="KW-1185">Reference proteome</keyword>
<dbReference type="EMBL" id="SADD01000018">
    <property type="protein sequence ID" value="RVU41441.1"/>
    <property type="molecule type" value="Genomic_DNA"/>
</dbReference>
<dbReference type="Proteomes" id="UP000282926">
    <property type="component" value="Unassembled WGS sequence"/>
</dbReference>
<accession>A0ABY0CNA3</accession>
<feature type="chain" id="PRO_5046287620" description="Transglutaminase domain-containing protein" evidence="1">
    <location>
        <begin position="25"/>
        <end position="375"/>
    </location>
</feature>
<keyword evidence="1" id="KW-0732">Signal</keyword>
<evidence type="ECO:0000256" key="1">
    <source>
        <dbReference type="SAM" id="SignalP"/>
    </source>
</evidence>
<sequence length="375" mass="40407">MVTYEKLLRVLVLLVLAASGPLGCGLEHDPEDPTMVGEDDLDNVVLEEGDISLISARFGIGDNNEFYTNLAHLHGRTLADQRFDFASGIVLKNNSSSARTATVNLVLQGYSQIATQLVQVPANGTAEVPPMNPTLDFDKLYSVTTPVASNIQLEVREGDALVDLRVETAQIQPINRFRWFWENGQGGYQDMRFLIGVLATPEDRGNAIQSLLTEAAQYTPTGSIHGYQGGNPDDAYAQAAAIYYALQERGIVYTDVSGSFFDGAQNVKTPAQSLSTGSTNCVDGMLVFASAFEAMGMDPIFIFVSGHAFVGVWLGTGPDAQWVPIETTMVSSATFDDAVNQGIANLERANATQDPYAKVLNLKDLRSVGITPANL</sequence>
<feature type="signal peptide" evidence="1">
    <location>
        <begin position="1"/>
        <end position="24"/>
    </location>
</feature>
<protein>
    <recommendedName>
        <fullName evidence="4">Transglutaminase domain-containing protein</fullName>
    </recommendedName>
</protein>
<organism evidence="2 3">
    <name type="scientific">Lujinxingia sediminis</name>
    <dbReference type="NCBI Taxonomy" id="2480984"/>
    <lineage>
        <taxon>Bacteria</taxon>
        <taxon>Deltaproteobacteria</taxon>
        <taxon>Bradymonadales</taxon>
        <taxon>Lujinxingiaceae</taxon>
        <taxon>Lujinxingia</taxon>
    </lineage>
</organism>
<proteinExistence type="predicted"/>
<comment type="caution">
    <text evidence="2">The sequence shown here is derived from an EMBL/GenBank/DDBJ whole genome shotgun (WGS) entry which is preliminary data.</text>
</comment>
<evidence type="ECO:0008006" key="4">
    <source>
        <dbReference type="Google" id="ProtNLM"/>
    </source>
</evidence>
<gene>
    <name evidence="2" type="ORF">EA187_19045</name>
</gene>
<evidence type="ECO:0000313" key="3">
    <source>
        <dbReference type="Proteomes" id="UP000282926"/>
    </source>
</evidence>
<name>A0ABY0CNA3_9DELT</name>
<evidence type="ECO:0000313" key="2">
    <source>
        <dbReference type="EMBL" id="RVU41441.1"/>
    </source>
</evidence>
<dbReference type="RefSeq" id="WP_127781312.1">
    <property type="nucleotide sequence ID" value="NZ_SADD01000018.1"/>
</dbReference>
<reference evidence="2 3" key="1">
    <citation type="submission" date="2019-01" db="EMBL/GenBank/DDBJ databases">
        <title>Lujinxingia litoralis gen. nov., sp. nov. and Lujinxingia sediminis gen. nov., sp. nov., new members in the order Bradymonadales, isolated from coastal sediment.</title>
        <authorList>
            <person name="Li C.-M."/>
        </authorList>
    </citation>
    <scope>NUCLEOTIDE SEQUENCE [LARGE SCALE GENOMIC DNA]</scope>
    <source>
        <strain evidence="2 3">SEH01</strain>
    </source>
</reference>